<accession>A0A521DGR0</accession>
<evidence type="ECO:0000313" key="3">
    <source>
        <dbReference type="Proteomes" id="UP000319014"/>
    </source>
</evidence>
<feature type="chain" id="PRO_5022230850" evidence="1">
    <location>
        <begin position="23"/>
        <end position="162"/>
    </location>
</feature>
<dbReference type="CDD" id="cd17511">
    <property type="entry name" value="YbjN_AmyR-like"/>
    <property type="match status" value="1"/>
</dbReference>
<evidence type="ECO:0000313" key="2">
    <source>
        <dbReference type="EMBL" id="SMO70806.1"/>
    </source>
</evidence>
<organism evidence="2 3">
    <name type="scientific">Paracoccus laeviglucosivorans</name>
    <dbReference type="NCBI Taxonomy" id="1197861"/>
    <lineage>
        <taxon>Bacteria</taxon>
        <taxon>Pseudomonadati</taxon>
        <taxon>Pseudomonadota</taxon>
        <taxon>Alphaproteobacteria</taxon>
        <taxon>Rhodobacterales</taxon>
        <taxon>Paracoccaceae</taxon>
        <taxon>Paracoccus</taxon>
    </lineage>
</organism>
<dbReference type="OrthoDB" id="33037at2"/>
<dbReference type="Pfam" id="PF10722">
    <property type="entry name" value="YbjN"/>
    <property type="match status" value="1"/>
</dbReference>
<gene>
    <name evidence="2" type="ORF">SAMN06265221_10848</name>
</gene>
<sequence length="162" mass="17899">MRALGALFLMACLQASAGFAQAAPEPVPAPSWQVVGDPDLIGRLMAERGMPVTKGTDIQGLPMLESRVDDMLFNVYFYDCTPLCRRMQFVTSFRLTQPMTADDANDWNRDNPFGKVVIAESGDPYIEMDIGVAADGLGRKNFDDALETWRDVLGEFRASLTQ</sequence>
<proteinExistence type="predicted"/>
<keyword evidence="1" id="KW-0732">Signal</keyword>
<reference evidence="2 3" key="1">
    <citation type="submission" date="2017-05" db="EMBL/GenBank/DDBJ databases">
        <authorList>
            <person name="Varghese N."/>
            <person name="Submissions S."/>
        </authorList>
    </citation>
    <scope>NUCLEOTIDE SEQUENCE [LARGE SCALE GENOMIC DNA]</scope>
    <source>
        <strain evidence="2 3">DSM 100094</strain>
    </source>
</reference>
<name>A0A521DGR0_9RHOB</name>
<feature type="signal peptide" evidence="1">
    <location>
        <begin position="1"/>
        <end position="22"/>
    </location>
</feature>
<dbReference type="InterPro" id="IPR019660">
    <property type="entry name" value="Put_sensory_transdc_reg_YbjN"/>
</dbReference>
<dbReference type="Proteomes" id="UP000319014">
    <property type="component" value="Unassembled WGS sequence"/>
</dbReference>
<evidence type="ECO:0000256" key="1">
    <source>
        <dbReference type="SAM" id="SignalP"/>
    </source>
</evidence>
<dbReference type="AlphaFoldDB" id="A0A521DGR0"/>
<keyword evidence="3" id="KW-1185">Reference proteome</keyword>
<protein>
    <submittedName>
        <fullName evidence="2">Sensory transduction regulator</fullName>
    </submittedName>
</protein>
<dbReference type="EMBL" id="FXTK01000008">
    <property type="protein sequence ID" value="SMO70806.1"/>
    <property type="molecule type" value="Genomic_DNA"/>
</dbReference>